<gene>
    <name evidence="1" type="ORF">CK203_034855</name>
</gene>
<sequence length="461" mass="51702">MLPQFRMDLHYAYHQGPGHDTDRCSALRHAMQDLIDQGLDEVIHMVSWDDGLPEMIVSDDGYEIVMTCSRRIARATPPVTRPFGGTNSREEATESRLCYWTNGFALNVCPLATVIVIGFAPSDFGPFIKIVRAYESTQRKVMDTLTIDFLIGPTIFSILIQVLRVPASFNLLLGQPWIHQAGAIPSSLHQKVKFIHDGQTLTIQDFCRDFIAMSFDQHSSTLVLDMMKDMSFLFGFGLGQCQHGFSEFVTTIDHDTPFGLRFTPSEDDVRYMARLRRNKMQMGDETLGVSAFMTIAPPSPDRASLFSLCFPDETTDYGVVIELAYMIDGVVPHDEHRDEMDMLGISQFLDVVQCLLFSPLEFFGVSVIKIAEEDQTVPTPKLPAFIIPTIDMYEGTIGLVEQASNSMDSPLSFDILLGFVTRSDYVSDDSVMDLSIYEYSSVFCDDILLLALYSPTSQVLI</sequence>
<reference evidence="1 2" key="1">
    <citation type="journal article" date="2018" name="PLoS Genet.">
        <title>Population sequencing reveals clonal diversity and ancestral inbreeding in the grapevine cultivar Chardonnay.</title>
        <authorList>
            <person name="Roach M.J."/>
            <person name="Johnson D.L."/>
            <person name="Bohlmann J."/>
            <person name="van Vuuren H.J."/>
            <person name="Jones S.J."/>
            <person name="Pretorius I.S."/>
            <person name="Schmidt S.A."/>
            <person name="Borneman A.R."/>
        </authorList>
    </citation>
    <scope>NUCLEOTIDE SEQUENCE [LARGE SCALE GENOMIC DNA]</scope>
    <source>
        <strain evidence="2">cv. Chardonnay</strain>
        <tissue evidence="1">Leaf</tissue>
    </source>
</reference>
<protein>
    <submittedName>
        <fullName evidence="1">Uncharacterized protein</fullName>
    </submittedName>
</protein>
<accession>A0A438IBW0</accession>
<evidence type="ECO:0000313" key="1">
    <source>
        <dbReference type="EMBL" id="RVW94191.1"/>
    </source>
</evidence>
<proteinExistence type="predicted"/>
<organism evidence="1 2">
    <name type="scientific">Vitis vinifera</name>
    <name type="common">Grape</name>
    <dbReference type="NCBI Taxonomy" id="29760"/>
    <lineage>
        <taxon>Eukaryota</taxon>
        <taxon>Viridiplantae</taxon>
        <taxon>Streptophyta</taxon>
        <taxon>Embryophyta</taxon>
        <taxon>Tracheophyta</taxon>
        <taxon>Spermatophyta</taxon>
        <taxon>Magnoliopsida</taxon>
        <taxon>eudicotyledons</taxon>
        <taxon>Gunneridae</taxon>
        <taxon>Pentapetalae</taxon>
        <taxon>rosids</taxon>
        <taxon>Vitales</taxon>
        <taxon>Vitaceae</taxon>
        <taxon>Viteae</taxon>
        <taxon>Vitis</taxon>
    </lineage>
</organism>
<name>A0A438IBW0_VITVI</name>
<comment type="caution">
    <text evidence="1">The sequence shown here is derived from an EMBL/GenBank/DDBJ whole genome shotgun (WGS) entry which is preliminary data.</text>
</comment>
<dbReference type="EMBL" id="QGNW01000123">
    <property type="protein sequence ID" value="RVW94191.1"/>
    <property type="molecule type" value="Genomic_DNA"/>
</dbReference>
<dbReference type="AlphaFoldDB" id="A0A438IBW0"/>
<dbReference type="PANTHER" id="PTHR33240:SF15">
    <property type="entry name" value="GAG-PRO-LIKE PROTEIN"/>
    <property type="match status" value="1"/>
</dbReference>
<evidence type="ECO:0000313" key="2">
    <source>
        <dbReference type="Proteomes" id="UP000288805"/>
    </source>
</evidence>
<dbReference type="Proteomes" id="UP000288805">
    <property type="component" value="Unassembled WGS sequence"/>
</dbReference>
<dbReference type="PANTHER" id="PTHR33240">
    <property type="entry name" value="OS08G0508500 PROTEIN"/>
    <property type="match status" value="1"/>
</dbReference>